<proteinExistence type="predicted"/>
<feature type="chain" id="PRO_5008587910" description="AAA-ATPase-like domain-containing protein" evidence="1">
    <location>
        <begin position="21"/>
        <end position="443"/>
    </location>
</feature>
<dbReference type="EMBL" id="GEBQ01008802">
    <property type="protein sequence ID" value="JAT31175.1"/>
    <property type="molecule type" value="Transcribed_RNA"/>
</dbReference>
<reference evidence="3" key="1">
    <citation type="submission" date="2015-11" db="EMBL/GenBank/DDBJ databases">
        <title>De novo transcriptome assembly of four potential Pierce s Disease insect vectors from Arizona vineyards.</title>
        <authorList>
            <person name="Tassone E.E."/>
        </authorList>
    </citation>
    <scope>NUCLEOTIDE SEQUENCE</scope>
</reference>
<keyword evidence="1" id="KW-0732">Signal</keyword>
<organism evidence="3">
    <name type="scientific">Graphocephala atropunctata</name>
    <dbReference type="NCBI Taxonomy" id="36148"/>
    <lineage>
        <taxon>Eukaryota</taxon>
        <taxon>Metazoa</taxon>
        <taxon>Ecdysozoa</taxon>
        <taxon>Arthropoda</taxon>
        <taxon>Hexapoda</taxon>
        <taxon>Insecta</taxon>
        <taxon>Pterygota</taxon>
        <taxon>Neoptera</taxon>
        <taxon>Paraneoptera</taxon>
        <taxon>Hemiptera</taxon>
        <taxon>Auchenorrhyncha</taxon>
        <taxon>Membracoidea</taxon>
        <taxon>Cicadellidae</taxon>
        <taxon>Cicadellinae</taxon>
        <taxon>Cicadellini</taxon>
        <taxon>Graphocephala</taxon>
    </lineage>
</organism>
<gene>
    <name evidence="3" type="ORF">g.52973</name>
</gene>
<dbReference type="InterPro" id="IPR018631">
    <property type="entry name" value="AAA-ATPase-like_dom"/>
</dbReference>
<dbReference type="AlphaFoldDB" id="A0A1B6M5H8"/>
<evidence type="ECO:0000256" key="1">
    <source>
        <dbReference type="SAM" id="SignalP"/>
    </source>
</evidence>
<sequence>MGRFYFRLIAFIPLLKFSESDDVFTNRFSEIRFTPSFVDKTRLIYEVLKHKHLFINAPRHFGKSVNTGMLNMFLSNLRTKETLEEYFNGTKIWDSEEFVKEHLGSHPVILYNASANCVVHDEDHMTVTVLWTLFTTFSDHAYLLHSQHVSDEDLEKLRVFLDEKKIQRLKLQEARQALTFLARLLYRHHGKQVILLADDFGCGTMERLLEDNLDLRYLTTLAVDWYGSVISNILKSQDLISHAVFSGETWLHRLTDLNTFHRSPFMESKALMPFNGFTYTELKRLFDDFSVEEEQRTDVIQWYCGYSSADGEFKVCNPHSVLQFLNSPYKNIKSYWIGSTVGAELLQKIAEKDYYRKHLVDLANGRPINISVGASVEEEAVTQLRRKVEDLQWDSELFISRVLLEVGYLTFSGHQETGTLSLKLPNKEIKSIVEKFTSLPSFI</sequence>
<dbReference type="Pfam" id="PF09820">
    <property type="entry name" value="AAA-ATPase_like"/>
    <property type="match status" value="1"/>
</dbReference>
<feature type="domain" description="AAA-ATPase-like" evidence="2">
    <location>
        <begin position="28"/>
        <end position="231"/>
    </location>
</feature>
<protein>
    <recommendedName>
        <fullName evidence="2">AAA-ATPase-like domain-containing protein</fullName>
    </recommendedName>
</protein>
<name>A0A1B6M5H8_9HEMI</name>
<evidence type="ECO:0000259" key="2">
    <source>
        <dbReference type="Pfam" id="PF09820"/>
    </source>
</evidence>
<feature type="signal peptide" evidence="1">
    <location>
        <begin position="1"/>
        <end position="20"/>
    </location>
</feature>
<dbReference type="PANTHER" id="PTHR34825">
    <property type="entry name" value="CONSERVED PROTEIN, WITH A WEAK D-GALACTARATE DEHYDRATASE/ALTRONATE HYDROLASE DOMAIN"/>
    <property type="match status" value="1"/>
</dbReference>
<dbReference type="PANTHER" id="PTHR34825:SF1">
    <property type="entry name" value="AAA-ATPASE-LIKE DOMAIN-CONTAINING PROTEIN"/>
    <property type="match status" value="1"/>
</dbReference>
<evidence type="ECO:0000313" key="3">
    <source>
        <dbReference type="EMBL" id="JAT31175.1"/>
    </source>
</evidence>
<accession>A0A1B6M5H8</accession>